<feature type="compositionally biased region" description="Low complexity" evidence="16">
    <location>
        <begin position="401"/>
        <end position="412"/>
    </location>
</feature>
<evidence type="ECO:0000256" key="14">
    <source>
        <dbReference type="PIRSR" id="PIRSR611782-1"/>
    </source>
</evidence>
<dbReference type="EMBL" id="JAAIVJ010000001">
    <property type="protein sequence ID" value="NEY89451.1"/>
    <property type="molecule type" value="Genomic_DNA"/>
</dbReference>
<feature type="active site" description="Charge relay system" evidence="14">
    <location>
        <position position="246"/>
    </location>
</feature>
<dbReference type="GO" id="GO:0042597">
    <property type="term" value="C:periplasmic space"/>
    <property type="evidence" value="ECO:0007669"/>
    <property type="project" value="TreeGrafter"/>
</dbReference>
<evidence type="ECO:0000256" key="15">
    <source>
        <dbReference type="PIRSR" id="PIRSR611782-2"/>
    </source>
</evidence>
<dbReference type="CDD" id="cd10839">
    <property type="entry name" value="cpPDZ1_DegP-like"/>
    <property type="match status" value="1"/>
</dbReference>
<evidence type="ECO:0000256" key="1">
    <source>
        <dbReference type="ARBA" id="ARBA00001772"/>
    </source>
</evidence>
<dbReference type="GO" id="GO:0006515">
    <property type="term" value="P:protein quality control for misfolded or incompletely synthesized proteins"/>
    <property type="evidence" value="ECO:0007669"/>
    <property type="project" value="TreeGrafter"/>
</dbReference>
<reference evidence="18 19" key="1">
    <citation type="submission" date="2020-02" db="EMBL/GenBank/DDBJ databases">
        <authorList>
            <person name="Chen W.-M."/>
        </authorList>
    </citation>
    <scope>NUCLEOTIDE SEQUENCE [LARGE SCALE GENOMIC DNA]</scope>
    <source>
        <strain evidence="18 19">KMS-5</strain>
    </source>
</reference>
<evidence type="ECO:0000256" key="11">
    <source>
        <dbReference type="ARBA" id="ARBA00022825"/>
    </source>
</evidence>
<keyword evidence="8" id="KW-0677">Repeat</keyword>
<feature type="binding site" evidence="15">
    <location>
        <position position="143"/>
    </location>
    <ligand>
        <name>substrate</name>
    </ligand>
</feature>
<dbReference type="NCBIfam" id="TIGR02037">
    <property type="entry name" value="degP_htrA_DO"/>
    <property type="match status" value="1"/>
</dbReference>
<dbReference type="InterPro" id="IPR001478">
    <property type="entry name" value="PDZ"/>
</dbReference>
<dbReference type="Pfam" id="PF13180">
    <property type="entry name" value="PDZ_2"/>
    <property type="match status" value="2"/>
</dbReference>
<dbReference type="GO" id="GO:0004252">
    <property type="term" value="F:serine-type endopeptidase activity"/>
    <property type="evidence" value="ECO:0007669"/>
    <property type="project" value="InterPro"/>
</dbReference>
<dbReference type="InterPro" id="IPR011782">
    <property type="entry name" value="Pept_S1C_Do"/>
</dbReference>
<feature type="region of interest" description="Disordered" evidence="16">
    <location>
        <begin position="388"/>
        <end position="412"/>
    </location>
</feature>
<comment type="similarity">
    <text evidence="3">Belongs to the peptidase S1C family.</text>
</comment>
<evidence type="ECO:0000256" key="12">
    <source>
        <dbReference type="ARBA" id="ARBA00023016"/>
    </source>
</evidence>
<keyword evidence="7" id="KW-0732">Signal</keyword>
<evidence type="ECO:0000256" key="10">
    <source>
        <dbReference type="ARBA" id="ARBA00022801"/>
    </source>
</evidence>
<dbReference type="Gene3D" id="2.30.42.10">
    <property type="match status" value="2"/>
</dbReference>
<keyword evidence="19" id="KW-1185">Reference proteome</keyword>
<dbReference type="InterPro" id="IPR036034">
    <property type="entry name" value="PDZ_sf"/>
</dbReference>
<dbReference type="SUPFAM" id="SSF50156">
    <property type="entry name" value="PDZ domain-like"/>
    <property type="match status" value="2"/>
</dbReference>
<evidence type="ECO:0000256" key="9">
    <source>
        <dbReference type="ARBA" id="ARBA00022764"/>
    </source>
</evidence>
<dbReference type="PROSITE" id="PS50106">
    <property type="entry name" value="PDZ"/>
    <property type="match status" value="1"/>
</dbReference>
<evidence type="ECO:0000256" key="7">
    <source>
        <dbReference type="ARBA" id="ARBA00022729"/>
    </source>
</evidence>
<evidence type="ECO:0000256" key="16">
    <source>
        <dbReference type="SAM" id="MobiDB-lite"/>
    </source>
</evidence>
<keyword evidence="11" id="KW-0720">Serine protease</keyword>
<dbReference type="EC" id="3.4.21.107" evidence="4"/>
<dbReference type="PRINTS" id="PR00834">
    <property type="entry name" value="PROTEASES2C"/>
</dbReference>
<name>A0A6M0QQU1_9RHOB</name>
<dbReference type="SUPFAM" id="SSF50494">
    <property type="entry name" value="Trypsin-like serine proteases"/>
    <property type="match status" value="1"/>
</dbReference>
<proteinExistence type="inferred from homology"/>
<evidence type="ECO:0000256" key="8">
    <source>
        <dbReference type="ARBA" id="ARBA00022737"/>
    </source>
</evidence>
<feature type="active site" description="Charge relay system" evidence="14">
    <location>
        <position position="143"/>
    </location>
</feature>
<dbReference type="SMART" id="SM00228">
    <property type="entry name" value="PDZ"/>
    <property type="match status" value="2"/>
</dbReference>
<evidence type="ECO:0000256" key="5">
    <source>
        <dbReference type="ARBA" id="ARBA00013958"/>
    </source>
</evidence>
<comment type="catalytic activity">
    <reaction evidence="1">
        <text>Acts on substrates that are at least partially unfolded. The cleavage site P1 residue is normally between a pair of hydrophobic residues, such as Val-|-Val.</text>
        <dbReference type="EC" id="3.4.21.107"/>
    </reaction>
</comment>
<feature type="binding site" evidence="15">
    <location>
        <position position="173"/>
    </location>
    <ligand>
        <name>substrate</name>
    </ligand>
</feature>
<dbReference type="InterPro" id="IPR009003">
    <property type="entry name" value="Peptidase_S1_PA"/>
</dbReference>
<evidence type="ECO:0000313" key="19">
    <source>
        <dbReference type="Proteomes" id="UP000477782"/>
    </source>
</evidence>
<feature type="binding site" evidence="15">
    <location>
        <begin position="244"/>
        <end position="246"/>
    </location>
    <ligand>
        <name>substrate</name>
    </ligand>
</feature>
<dbReference type="Pfam" id="PF13365">
    <property type="entry name" value="Trypsin_2"/>
    <property type="match status" value="1"/>
</dbReference>
<sequence>MFPQGRCAARPDQGVRPVLTLPAPISGLLPARRRPARALLALGLGLSLALAPMEAAFARGAPESFADLAAEISPAVVNITTSAVVAAPTGGGPIVPEGSPFQDFFEDFMGPDGQGGGGEPQRQQALGSGFVISADGYIVTNNHVIEGADEIEIEFFDKTRLKAKLVGKDPKTDIALLKVEGDQDLPFVSFGDSDGMRVGDWVMAMGNPLGQGFSVSAGIISARGRELSGSYDDFLQTDAAINKGNSGGPLFNMEGQVVGVNTAILSPTGGSIGIGFSMASNVVAKVVNQLKEFGETRRGWLGVRIQDVTPDVAEAMGLTVASGALITDVPEGPAREAGLLAGDVITTFNGKPVSDTRDLTRTVADSPIGEAVPVVVQREGAEMTIDVTLGRRETAEGESTPQEQPGEAPAAPEQAELLGLSLKALDAEIAEELGLPQGSEGLAVVKVDPVSEAAEKGLARGDIIVEAGQRPVTSLKDLTDRIDEAREGGRKSLLLLVRRDGDPRFVALSIE</sequence>
<evidence type="ECO:0000256" key="2">
    <source>
        <dbReference type="ARBA" id="ARBA00004418"/>
    </source>
</evidence>
<dbReference type="Proteomes" id="UP000477782">
    <property type="component" value="Unassembled WGS sequence"/>
</dbReference>
<keyword evidence="9" id="KW-0574">Periplasm</keyword>
<keyword evidence="10" id="KW-0378">Hydrolase</keyword>
<evidence type="ECO:0000256" key="13">
    <source>
        <dbReference type="ARBA" id="ARBA00032850"/>
    </source>
</evidence>
<comment type="subcellular location">
    <subcellularLocation>
        <location evidence="2">Periplasm</location>
    </subcellularLocation>
</comment>
<comment type="caution">
    <text evidence="18">The sequence shown here is derived from an EMBL/GenBank/DDBJ whole genome shotgun (WGS) entry which is preliminary data.</text>
</comment>
<gene>
    <name evidence="18" type="ORF">G4Z14_04005</name>
</gene>
<feature type="domain" description="PDZ" evidence="17">
    <location>
        <begin position="302"/>
        <end position="355"/>
    </location>
</feature>
<evidence type="ECO:0000256" key="4">
    <source>
        <dbReference type="ARBA" id="ARBA00013035"/>
    </source>
</evidence>
<evidence type="ECO:0000256" key="6">
    <source>
        <dbReference type="ARBA" id="ARBA00022670"/>
    </source>
</evidence>
<dbReference type="AlphaFoldDB" id="A0A6M0QQU1"/>
<keyword evidence="6 18" id="KW-0645">Protease</keyword>
<protein>
    <recommendedName>
        <fullName evidence="5">Probable periplasmic serine endoprotease DegP-like</fullName>
        <ecNumber evidence="4">3.4.21.107</ecNumber>
    </recommendedName>
    <alternativeName>
        <fullName evidence="13">Protease Do</fullName>
    </alternativeName>
</protein>
<evidence type="ECO:0000256" key="3">
    <source>
        <dbReference type="ARBA" id="ARBA00010541"/>
    </source>
</evidence>
<keyword evidence="12" id="KW-0346">Stress response</keyword>
<dbReference type="PANTHER" id="PTHR22939">
    <property type="entry name" value="SERINE PROTEASE FAMILY S1C HTRA-RELATED"/>
    <property type="match status" value="1"/>
</dbReference>
<evidence type="ECO:0000313" key="18">
    <source>
        <dbReference type="EMBL" id="NEY89451.1"/>
    </source>
</evidence>
<dbReference type="PANTHER" id="PTHR22939:SF130">
    <property type="entry name" value="PERIPLASMIC SERINE ENDOPROTEASE DEGP-LIKE-RELATED"/>
    <property type="match status" value="1"/>
</dbReference>
<evidence type="ECO:0000259" key="17">
    <source>
        <dbReference type="PROSITE" id="PS50106"/>
    </source>
</evidence>
<accession>A0A6M0QQU1</accession>
<dbReference type="InterPro" id="IPR001940">
    <property type="entry name" value="Peptidase_S1C"/>
</dbReference>
<feature type="active site" description="Charge relay system" evidence="14">
    <location>
        <position position="173"/>
    </location>
</feature>
<dbReference type="Gene3D" id="2.40.10.120">
    <property type="match status" value="1"/>
</dbReference>
<organism evidence="18 19">
    <name type="scientific">Tabrizicola oligotrophica</name>
    <dbReference type="NCBI Taxonomy" id="2710650"/>
    <lineage>
        <taxon>Bacteria</taxon>
        <taxon>Pseudomonadati</taxon>
        <taxon>Pseudomonadota</taxon>
        <taxon>Alphaproteobacteria</taxon>
        <taxon>Rhodobacterales</taxon>
        <taxon>Paracoccaceae</taxon>
        <taxon>Tabrizicola</taxon>
    </lineage>
</organism>